<dbReference type="PROSITE" id="PS50893">
    <property type="entry name" value="ABC_TRANSPORTER_2"/>
    <property type="match status" value="1"/>
</dbReference>
<organism evidence="5 6">
    <name type="scientific">Staphylococcus kloosii</name>
    <dbReference type="NCBI Taxonomy" id="29384"/>
    <lineage>
        <taxon>Bacteria</taxon>
        <taxon>Bacillati</taxon>
        <taxon>Bacillota</taxon>
        <taxon>Bacilli</taxon>
        <taxon>Bacillales</taxon>
        <taxon>Staphylococcaceae</taxon>
        <taxon>Staphylococcus</taxon>
    </lineage>
</organism>
<dbReference type="InterPro" id="IPR050319">
    <property type="entry name" value="ABC_transp_ATP-bind"/>
</dbReference>
<evidence type="ECO:0000256" key="2">
    <source>
        <dbReference type="ARBA" id="ARBA00022741"/>
    </source>
</evidence>
<evidence type="ECO:0000313" key="5">
    <source>
        <dbReference type="EMBL" id="KYH13538.1"/>
    </source>
</evidence>
<dbReference type="GO" id="GO:0016887">
    <property type="term" value="F:ATP hydrolysis activity"/>
    <property type="evidence" value="ECO:0007669"/>
    <property type="project" value="InterPro"/>
</dbReference>
<keyword evidence="2" id="KW-0547">Nucleotide-binding</keyword>
<evidence type="ECO:0000256" key="3">
    <source>
        <dbReference type="ARBA" id="ARBA00022840"/>
    </source>
</evidence>
<dbReference type="RefSeq" id="WP_061853769.1">
    <property type="nucleotide sequence ID" value="NZ_LUGM01000002.1"/>
</dbReference>
<evidence type="ECO:0000259" key="4">
    <source>
        <dbReference type="PROSITE" id="PS50893"/>
    </source>
</evidence>
<protein>
    <submittedName>
        <fullName evidence="5">Peptide ABC transporter ATP-binding protein</fullName>
    </submittedName>
</protein>
<dbReference type="PANTHER" id="PTHR43776:SF8">
    <property type="entry name" value="ABC TRANSPORTER, ATP-BINDING PROTEIN"/>
    <property type="match status" value="1"/>
</dbReference>
<gene>
    <name evidence="5" type="ORF">A0131_01765</name>
</gene>
<feature type="domain" description="ABC transporter" evidence="4">
    <location>
        <begin position="2"/>
        <end position="226"/>
    </location>
</feature>
<keyword evidence="1" id="KW-0813">Transport</keyword>
<dbReference type="EMBL" id="LUGM01000002">
    <property type="protein sequence ID" value="KYH13538.1"/>
    <property type="molecule type" value="Genomic_DNA"/>
</dbReference>
<evidence type="ECO:0000256" key="1">
    <source>
        <dbReference type="ARBA" id="ARBA00022448"/>
    </source>
</evidence>
<name>A0A151A280_9STAP</name>
<dbReference type="GO" id="GO:0005524">
    <property type="term" value="F:ATP binding"/>
    <property type="evidence" value="ECO:0007669"/>
    <property type="project" value="UniProtKB-KW"/>
</dbReference>
<dbReference type="SUPFAM" id="SSF52540">
    <property type="entry name" value="P-loop containing nucleoside triphosphate hydrolases"/>
    <property type="match status" value="1"/>
</dbReference>
<dbReference type="Gene3D" id="3.40.50.300">
    <property type="entry name" value="P-loop containing nucleotide triphosphate hydrolases"/>
    <property type="match status" value="1"/>
</dbReference>
<dbReference type="GO" id="GO:0055085">
    <property type="term" value="P:transmembrane transport"/>
    <property type="evidence" value="ECO:0007669"/>
    <property type="project" value="UniProtKB-ARBA"/>
</dbReference>
<evidence type="ECO:0000313" key="6">
    <source>
        <dbReference type="Proteomes" id="UP000075418"/>
    </source>
</evidence>
<dbReference type="InterPro" id="IPR003593">
    <property type="entry name" value="AAA+_ATPase"/>
</dbReference>
<dbReference type="InterPro" id="IPR003439">
    <property type="entry name" value="ABC_transporter-like_ATP-bd"/>
</dbReference>
<dbReference type="PROSITE" id="PS00211">
    <property type="entry name" value="ABC_TRANSPORTER_1"/>
    <property type="match status" value="1"/>
</dbReference>
<sequence length="235" mass="26701">MIQLTNLNYQIKKHNILKNINLAIQKGEKVGIIGESGAGKTTLAQLLLGIIKPTSGSRNINAKTILPIFQHPLESFNHAYTIQQSLDEAVRYFSIENNAIIKQRLKQLLNATDLSTQLLNRYPDKVSGGQLQRFNIIRSLMLEPEILICDEITSNLDVIVEQKVSALLKQYNNNNQHTMLFISHDLAFVSQVVDRIIVMKEGSIVDDFPRTQLFNANRDEYTQALLNMNEIEIKK</sequence>
<dbReference type="SMART" id="SM00382">
    <property type="entry name" value="AAA"/>
    <property type="match status" value="1"/>
</dbReference>
<keyword evidence="3 5" id="KW-0067">ATP-binding</keyword>
<dbReference type="Proteomes" id="UP000075418">
    <property type="component" value="Unassembled WGS sequence"/>
</dbReference>
<proteinExistence type="predicted"/>
<comment type="caution">
    <text evidence="5">The sequence shown here is derived from an EMBL/GenBank/DDBJ whole genome shotgun (WGS) entry which is preliminary data.</text>
</comment>
<dbReference type="PANTHER" id="PTHR43776">
    <property type="entry name" value="TRANSPORT ATP-BINDING PROTEIN"/>
    <property type="match status" value="1"/>
</dbReference>
<dbReference type="InterPro" id="IPR027417">
    <property type="entry name" value="P-loop_NTPase"/>
</dbReference>
<dbReference type="AlphaFoldDB" id="A0A151A280"/>
<dbReference type="InterPro" id="IPR017871">
    <property type="entry name" value="ABC_transporter-like_CS"/>
</dbReference>
<dbReference type="Pfam" id="PF00005">
    <property type="entry name" value="ABC_tran"/>
    <property type="match status" value="1"/>
</dbReference>
<dbReference type="CDD" id="cd03257">
    <property type="entry name" value="ABC_NikE_OppD_transporters"/>
    <property type="match status" value="1"/>
</dbReference>
<reference evidence="5 6" key="1">
    <citation type="submission" date="2016-02" db="EMBL/GenBank/DDBJ databases">
        <title>Draft genome sequence of hydrocarbon degrading Staphylococcus saprophyticus Strain CNV2, isolated from crude-oil contaminated soil from Noonmati Oil Refinery, Guwahati, Assam, India.</title>
        <authorList>
            <person name="Mukherjee A."/>
            <person name="Chettri B."/>
            <person name="Langpoklakpam J."/>
            <person name="Singh A.K."/>
            <person name="Chattopadhyay D.J."/>
        </authorList>
    </citation>
    <scope>NUCLEOTIDE SEQUENCE [LARGE SCALE GENOMIC DNA]</scope>
    <source>
        <strain evidence="5 6">CNV2</strain>
    </source>
</reference>
<accession>A0A151A280</accession>